<dbReference type="VEuPathDB" id="AmoebaDB:FDP41_010730"/>
<evidence type="ECO:0000256" key="1">
    <source>
        <dbReference type="ARBA" id="ARBA00004170"/>
    </source>
</evidence>
<dbReference type="VEuPathDB" id="AmoebaDB:NfTy_014290"/>
<dbReference type="RefSeq" id="XP_044567464.1">
    <property type="nucleotide sequence ID" value="XM_044701060.1"/>
</dbReference>
<sequence length="517" mass="58000">MSAQKLQEAENLEKEAKKLSERSVFRWSPDWDGAASKYEKAAIAYKNLGKENKAVDCYVSAGYCHEKNRILYSAGRCYESAANIYQTTIKDFISALKNYKDAARCYSDDGKNDRAAEVLVKAAKAMEKEPAGLEQCFELFKEGIEMSCLNGKYHNTTDLLRQYNTMLIKYKRFDEAIKNCETQLVAYQSLNQVDNLRKTMLSIIVLHLRNDDPVAAENALTRFTNESGAANFSNSDEGDLAVSFVSAFQNRDERLLEATRQNSLLRYLEGPFAKIAMTLSLNPLFDTIPQIKKEKPKKTSTPNAPGEGTSLANSKKNIATKKAALFAVDDEDEEEDGGDNKKRSNRPTNTFLSTGSKASSNKPKTAFQPMPSKEEMEELKRRQQEAYEERQRQRRNGELNEEDDEDLGDDDDDDLDLIGASKTPSSSNNVKASSSTSIPTTKTPTVPEQPTQPTRPSQTNGEDEDDIQYVSTKHSDAIDEYFNDDNSYQKPPSNIKPRHDEDDDEEGGDAFDPNDLT</sequence>
<dbReference type="Proteomes" id="UP000444721">
    <property type="component" value="Unassembled WGS sequence"/>
</dbReference>
<dbReference type="AlphaFoldDB" id="A0A6A5C6M1"/>
<keyword evidence="3" id="KW-0813">Transport</keyword>
<dbReference type="OMA" id="RWSPDWD"/>
<dbReference type="Pfam" id="PF14938">
    <property type="entry name" value="SNAP"/>
    <property type="match status" value="1"/>
</dbReference>
<dbReference type="EMBL" id="VFQX01000007">
    <property type="protein sequence ID" value="KAF0982751.1"/>
    <property type="molecule type" value="Genomic_DNA"/>
</dbReference>
<dbReference type="GO" id="GO:0019905">
    <property type="term" value="F:syntaxin binding"/>
    <property type="evidence" value="ECO:0007669"/>
    <property type="project" value="TreeGrafter"/>
</dbReference>
<dbReference type="GO" id="GO:0005774">
    <property type="term" value="C:vacuolar membrane"/>
    <property type="evidence" value="ECO:0007669"/>
    <property type="project" value="TreeGrafter"/>
</dbReference>
<evidence type="ECO:0000313" key="11">
    <source>
        <dbReference type="Proteomes" id="UP000444721"/>
    </source>
</evidence>
<evidence type="ECO:0000256" key="4">
    <source>
        <dbReference type="ARBA" id="ARBA00022892"/>
    </source>
</evidence>
<evidence type="ECO:0000256" key="2">
    <source>
        <dbReference type="ARBA" id="ARBA00010050"/>
    </source>
</evidence>
<feature type="compositionally biased region" description="Acidic residues" evidence="9">
    <location>
        <begin position="399"/>
        <end position="416"/>
    </location>
</feature>
<evidence type="ECO:0000256" key="5">
    <source>
        <dbReference type="ARBA" id="ARBA00022927"/>
    </source>
</evidence>
<protein>
    <recommendedName>
        <fullName evidence="7">Gamma-soluble NSF attachment protein</fullName>
    </recommendedName>
    <alternativeName>
        <fullName evidence="8">N-ethylmaleimide-sensitive factor attachment protein gamma</fullName>
    </alternativeName>
</protein>
<evidence type="ECO:0000256" key="9">
    <source>
        <dbReference type="SAM" id="MobiDB-lite"/>
    </source>
</evidence>
<proteinExistence type="inferred from homology"/>
<dbReference type="GO" id="GO:0016192">
    <property type="term" value="P:vesicle-mediated transport"/>
    <property type="evidence" value="ECO:0007669"/>
    <property type="project" value="UniProtKB-KW"/>
</dbReference>
<keyword evidence="4" id="KW-0931">ER-Golgi transport</keyword>
<dbReference type="PANTHER" id="PTHR13768">
    <property type="entry name" value="SOLUBLE NSF ATTACHMENT PROTEIN SNAP"/>
    <property type="match status" value="1"/>
</dbReference>
<dbReference type="GO" id="GO:0006886">
    <property type="term" value="P:intracellular protein transport"/>
    <property type="evidence" value="ECO:0007669"/>
    <property type="project" value="InterPro"/>
</dbReference>
<dbReference type="GO" id="GO:0031201">
    <property type="term" value="C:SNARE complex"/>
    <property type="evidence" value="ECO:0007669"/>
    <property type="project" value="TreeGrafter"/>
</dbReference>
<dbReference type="VEuPathDB" id="AmoebaDB:NF0106410"/>
<feature type="compositionally biased region" description="Low complexity" evidence="9">
    <location>
        <begin position="425"/>
        <end position="456"/>
    </location>
</feature>
<dbReference type="InterPro" id="IPR000744">
    <property type="entry name" value="NSF_attach"/>
</dbReference>
<dbReference type="GO" id="GO:0005483">
    <property type="term" value="F:soluble NSF attachment protein activity"/>
    <property type="evidence" value="ECO:0007669"/>
    <property type="project" value="TreeGrafter"/>
</dbReference>
<keyword evidence="5" id="KW-0653">Protein transport</keyword>
<feature type="region of interest" description="Disordered" evidence="9">
    <location>
        <begin position="292"/>
        <end position="517"/>
    </location>
</feature>
<comment type="similarity">
    <text evidence="2">Belongs to the SNAP family.</text>
</comment>
<accession>A0A6A5C6M1</accession>
<dbReference type="PANTHER" id="PTHR13768:SF2">
    <property type="entry name" value="GAMMA-SOLUBLE NSF ATTACHMENT PROTEIN"/>
    <property type="match status" value="1"/>
</dbReference>
<comment type="subcellular location">
    <subcellularLocation>
        <location evidence="1">Membrane</location>
        <topology evidence="1">Peripheral membrane protein</topology>
    </subcellularLocation>
</comment>
<gene>
    <name evidence="10" type="ORF">FDP41_010730</name>
</gene>
<organism evidence="10 11">
    <name type="scientific">Naegleria fowleri</name>
    <name type="common">Brain eating amoeba</name>
    <dbReference type="NCBI Taxonomy" id="5763"/>
    <lineage>
        <taxon>Eukaryota</taxon>
        <taxon>Discoba</taxon>
        <taxon>Heterolobosea</taxon>
        <taxon>Tetramitia</taxon>
        <taxon>Eutetramitia</taxon>
        <taxon>Vahlkampfiidae</taxon>
        <taxon>Naegleria</taxon>
    </lineage>
</organism>
<dbReference type="OrthoDB" id="9984275at2759"/>
<dbReference type="InterPro" id="IPR011990">
    <property type="entry name" value="TPR-like_helical_dom_sf"/>
</dbReference>
<evidence type="ECO:0000256" key="8">
    <source>
        <dbReference type="ARBA" id="ARBA00042485"/>
    </source>
</evidence>
<reference evidence="10 11" key="1">
    <citation type="journal article" date="2019" name="Sci. Rep.">
        <title>Nanopore sequencing improves the draft genome of the human pathogenic amoeba Naegleria fowleri.</title>
        <authorList>
            <person name="Liechti N."/>
            <person name="Schurch N."/>
            <person name="Bruggmann R."/>
            <person name="Wittwer M."/>
        </authorList>
    </citation>
    <scope>NUCLEOTIDE SEQUENCE [LARGE SCALE GENOMIC DNA]</scope>
    <source>
        <strain evidence="10 11">ATCC 30894</strain>
    </source>
</reference>
<dbReference type="GeneID" id="68117945"/>
<evidence type="ECO:0000256" key="7">
    <source>
        <dbReference type="ARBA" id="ARBA00040047"/>
    </source>
</evidence>
<feature type="compositionally biased region" description="Acidic residues" evidence="9">
    <location>
        <begin position="328"/>
        <end position="337"/>
    </location>
</feature>
<evidence type="ECO:0000313" key="10">
    <source>
        <dbReference type="EMBL" id="KAF0982751.1"/>
    </source>
</evidence>
<evidence type="ECO:0000256" key="6">
    <source>
        <dbReference type="ARBA" id="ARBA00023136"/>
    </source>
</evidence>
<dbReference type="SUPFAM" id="SSF48452">
    <property type="entry name" value="TPR-like"/>
    <property type="match status" value="1"/>
</dbReference>
<feature type="compositionally biased region" description="Basic and acidic residues" evidence="9">
    <location>
        <begin position="372"/>
        <end position="398"/>
    </location>
</feature>
<name>A0A6A5C6M1_NAEFO</name>
<keyword evidence="6" id="KW-0472">Membrane</keyword>
<feature type="compositionally biased region" description="Polar residues" evidence="9">
    <location>
        <begin position="346"/>
        <end position="363"/>
    </location>
</feature>
<keyword evidence="11" id="KW-1185">Reference proteome</keyword>
<dbReference type="Gene3D" id="1.25.40.10">
    <property type="entry name" value="Tetratricopeptide repeat domain"/>
    <property type="match status" value="1"/>
</dbReference>
<comment type="caution">
    <text evidence="10">The sequence shown here is derived from an EMBL/GenBank/DDBJ whole genome shotgun (WGS) entry which is preliminary data.</text>
</comment>
<evidence type="ECO:0000256" key="3">
    <source>
        <dbReference type="ARBA" id="ARBA00022448"/>
    </source>
</evidence>